<dbReference type="InterPro" id="IPR003439">
    <property type="entry name" value="ABC_transporter-like_ATP-bd"/>
</dbReference>
<dbReference type="PROSITE" id="PS50893">
    <property type="entry name" value="ABC_TRANSPORTER_2"/>
    <property type="match status" value="1"/>
</dbReference>
<dbReference type="SUPFAM" id="SSF52540">
    <property type="entry name" value="P-loop containing nucleoside triphosphate hydrolases"/>
    <property type="match status" value="1"/>
</dbReference>
<gene>
    <name evidence="5" type="ORF">G5A70_01965</name>
</gene>
<feature type="domain" description="ABC transporter" evidence="4">
    <location>
        <begin position="3"/>
        <end position="195"/>
    </location>
</feature>
<reference evidence="5 6" key="1">
    <citation type="journal article" date="2020" name="Cell Host Microbe">
        <title>Functional and Genomic Variation between Human-Derived Isolates of Lachnospiraceae Reveals Inter- and Intra-Species Diversity.</title>
        <authorList>
            <person name="Sorbara M.T."/>
            <person name="Littmann E.R."/>
            <person name="Fontana E."/>
            <person name="Moody T.U."/>
            <person name="Kohout C.E."/>
            <person name="Gjonbalaj M."/>
            <person name="Eaton V."/>
            <person name="Seok R."/>
            <person name="Leiner I.M."/>
            <person name="Pamer E.G."/>
        </authorList>
    </citation>
    <scope>NUCLEOTIDE SEQUENCE [LARGE SCALE GENOMIC DNA]</scope>
    <source>
        <strain evidence="5 6">MSK.15.26</strain>
    </source>
</reference>
<organism evidence="5 6">
    <name type="scientific">Blautia hansenii</name>
    <name type="common">Ruminococcus hansenii</name>
    <dbReference type="NCBI Taxonomy" id="1322"/>
    <lineage>
        <taxon>Bacteria</taxon>
        <taxon>Bacillati</taxon>
        <taxon>Bacillota</taxon>
        <taxon>Clostridia</taxon>
        <taxon>Lachnospirales</taxon>
        <taxon>Lachnospiraceae</taxon>
        <taxon>Blautia</taxon>
    </lineage>
</organism>
<name>A0ABX2I3X2_BLAHA</name>
<dbReference type="InterPro" id="IPR017871">
    <property type="entry name" value="ABC_transporter-like_CS"/>
</dbReference>
<dbReference type="SMART" id="SM00382">
    <property type="entry name" value="AAA"/>
    <property type="match status" value="1"/>
</dbReference>
<sequence length="195" mass="21666">MGIQITNLNKAYGEHQVLENFCAEIPEGKTTCVMAASGKGKTTLLRILMGLEKPDGGEITGLENKRISAVFQEDRLCENLSTEANIRLVQKGGKGRSRDFLQQLQDGFSAVGLEGWGKRPVKELSGGMKRRAALLRALYADWNILFLDEPFKGLDRETKDKVLAFVREKCRGKTVLCVTHEKEEAEILGAEILEL</sequence>
<dbReference type="Gene3D" id="3.40.50.300">
    <property type="entry name" value="P-loop containing nucleotide triphosphate hydrolases"/>
    <property type="match status" value="1"/>
</dbReference>
<evidence type="ECO:0000256" key="3">
    <source>
        <dbReference type="ARBA" id="ARBA00022840"/>
    </source>
</evidence>
<keyword evidence="3 5" id="KW-0067">ATP-binding</keyword>
<dbReference type="PANTHER" id="PTHR42781:SF4">
    <property type="entry name" value="SPERMIDINE_PUTRESCINE IMPORT ATP-BINDING PROTEIN POTA"/>
    <property type="match status" value="1"/>
</dbReference>
<dbReference type="RefSeq" id="WP_173747457.1">
    <property type="nucleotide sequence ID" value="NZ_JAAITA010000001.1"/>
</dbReference>
<protein>
    <submittedName>
        <fullName evidence="5">ATP-binding cassette domain-containing protein</fullName>
    </submittedName>
</protein>
<proteinExistence type="predicted"/>
<comment type="caution">
    <text evidence="5">The sequence shown here is derived from an EMBL/GenBank/DDBJ whole genome shotgun (WGS) entry which is preliminary data.</text>
</comment>
<evidence type="ECO:0000259" key="4">
    <source>
        <dbReference type="PROSITE" id="PS50893"/>
    </source>
</evidence>
<keyword evidence="2" id="KW-0547">Nucleotide-binding</keyword>
<evidence type="ECO:0000256" key="2">
    <source>
        <dbReference type="ARBA" id="ARBA00022741"/>
    </source>
</evidence>
<dbReference type="GO" id="GO:0005524">
    <property type="term" value="F:ATP binding"/>
    <property type="evidence" value="ECO:0007669"/>
    <property type="project" value="UniProtKB-KW"/>
</dbReference>
<keyword evidence="6" id="KW-1185">Reference proteome</keyword>
<dbReference type="PROSITE" id="PS00211">
    <property type="entry name" value="ABC_TRANSPORTER_1"/>
    <property type="match status" value="1"/>
</dbReference>
<dbReference type="EMBL" id="JAAITA010000001">
    <property type="protein sequence ID" value="NSJ84974.1"/>
    <property type="molecule type" value="Genomic_DNA"/>
</dbReference>
<dbReference type="PANTHER" id="PTHR42781">
    <property type="entry name" value="SPERMIDINE/PUTRESCINE IMPORT ATP-BINDING PROTEIN POTA"/>
    <property type="match status" value="1"/>
</dbReference>
<dbReference type="InterPro" id="IPR003593">
    <property type="entry name" value="AAA+_ATPase"/>
</dbReference>
<dbReference type="Proteomes" id="UP000822142">
    <property type="component" value="Unassembled WGS sequence"/>
</dbReference>
<dbReference type="InterPro" id="IPR050093">
    <property type="entry name" value="ABC_SmlMolc_Importer"/>
</dbReference>
<keyword evidence="1" id="KW-0813">Transport</keyword>
<evidence type="ECO:0000256" key="1">
    <source>
        <dbReference type="ARBA" id="ARBA00022448"/>
    </source>
</evidence>
<dbReference type="InterPro" id="IPR027417">
    <property type="entry name" value="P-loop_NTPase"/>
</dbReference>
<evidence type="ECO:0000313" key="6">
    <source>
        <dbReference type="Proteomes" id="UP000822142"/>
    </source>
</evidence>
<dbReference type="Pfam" id="PF00005">
    <property type="entry name" value="ABC_tran"/>
    <property type="match status" value="1"/>
</dbReference>
<accession>A0ABX2I3X2</accession>
<evidence type="ECO:0000313" key="5">
    <source>
        <dbReference type="EMBL" id="NSJ84974.1"/>
    </source>
</evidence>